<dbReference type="EMBL" id="LN899823">
    <property type="protein sequence ID" value="CUV23222.1"/>
    <property type="molecule type" value="Genomic_DNA"/>
</dbReference>
<organism evidence="4">
    <name type="scientific">Ralstonia solanacearum</name>
    <name type="common">Pseudomonas solanacearum</name>
    <dbReference type="NCBI Taxonomy" id="305"/>
    <lineage>
        <taxon>Bacteria</taxon>
        <taxon>Pseudomonadati</taxon>
        <taxon>Pseudomonadota</taxon>
        <taxon>Betaproteobacteria</taxon>
        <taxon>Burkholderiales</taxon>
        <taxon>Burkholderiaceae</taxon>
        <taxon>Ralstonia</taxon>
        <taxon>Ralstonia solanacearum species complex</taxon>
    </lineage>
</organism>
<dbReference type="EMBL" id="LN899825">
    <property type="protein sequence ID" value="CUV37248.1"/>
    <property type="molecule type" value="Genomic_DNA"/>
</dbReference>
<dbReference type="EMBL" id="LN899822">
    <property type="protein sequence ID" value="CUV64165.1"/>
    <property type="molecule type" value="Genomic_DNA"/>
</dbReference>
<proteinExistence type="predicted"/>
<name>A0A0S4VZ68_RALSL</name>
<evidence type="ECO:0000313" key="3">
    <source>
        <dbReference type="EMBL" id="CUV37248.1"/>
    </source>
</evidence>
<evidence type="ECO:0000313" key="5">
    <source>
        <dbReference type="EMBL" id="CUV64165.1"/>
    </source>
</evidence>
<evidence type="ECO:0000256" key="1">
    <source>
        <dbReference type="SAM" id="MobiDB-lite"/>
    </source>
</evidence>
<evidence type="ECO:0000313" key="2">
    <source>
        <dbReference type="EMBL" id="CUV23222.1"/>
    </source>
</evidence>
<evidence type="ECO:0000313" key="4">
    <source>
        <dbReference type="EMBL" id="CUV39884.1"/>
    </source>
</evidence>
<protein>
    <submittedName>
        <fullName evidence="4">Uncharacterized protein</fullName>
    </submittedName>
</protein>
<feature type="region of interest" description="Disordered" evidence="1">
    <location>
        <begin position="83"/>
        <end position="107"/>
    </location>
</feature>
<dbReference type="EMBL" id="LN899826">
    <property type="protein sequence ID" value="CUV39884.1"/>
    <property type="molecule type" value="Genomic_DNA"/>
</dbReference>
<reference evidence="4" key="1">
    <citation type="submission" date="2015-10" db="EMBL/GenBank/DDBJ databases">
        <authorList>
            <person name="Gilbert D.G."/>
        </authorList>
    </citation>
    <scope>NUCLEOTIDE SEQUENCE</scope>
    <source>
        <strain evidence="4">Phyl III-seqv23</strain>
    </source>
</reference>
<sequence>MPGSCEQLCASVCEFRVKPHLMVLAAATTTLVAARHWLAWPFRDAITQGEREARNGDAFVVTEDIGSRSLGAARRGALHLRNANSREPLQLRSRPGSRRSNRLSTLHSPHLTKATAAPRQIRRAPECLCPPQSTLHTHELLPTTRSFA</sequence>
<gene>
    <name evidence="5" type="ORF">RD1301_v1_5090003</name>
    <name evidence="2" type="ORF">RUN1744_v1_350129</name>
    <name evidence="3" type="ORF">TD1301_v1_2980005</name>
    <name evidence="4" type="ORF">TF3108_v1_330130</name>
</gene>
<dbReference type="AlphaFoldDB" id="A0A0S4VZ68"/>
<accession>A0A0S4VZ68</accession>